<dbReference type="InterPro" id="IPR000210">
    <property type="entry name" value="BTB/POZ_dom"/>
</dbReference>
<proteinExistence type="predicted"/>
<keyword evidence="3" id="KW-1185">Reference proteome</keyword>
<organism evidence="2 3">
    <name type="scientific">Cylindrotheca closterium</name>
    <dbReference type="NCBI Taxonomy" id="2856"/>
    <lineage>
        <taxon>Eukaryota</taxon>
        <taxon>Sar</taxon>
        <taxon>Stramenopiles</taxon>
        <taxon>Ochrophyta</taxon>
        <taxon>Bacillariophyta</taxon>
        <taxon>Bacillariophyceae</taxon>
        <taxon>Bacillariophycidae</taxon>
        <taxon>Bacillariales</taxon>
        <taxon>Bacillariaceae</taxon>
        <taxon>Cylindrotheca</taxon>
    </lineage>
</organism>
<evidence type="ECO:0000313" key="2">
    <source>
        <dbReference type="EMBL" id="CAJ1953933.1"/>
    </source>
</evidence>
<dbReference type="SUPFAM" id="SSF54695">
    <property type="entry name" value="POZ domain"/>
    <property type="match status" value="1"/>
</dbReference>
<dbReference type="Gene3D" id="3.30.710.10">
    <property type="entry name" value="Potassium Channel Kv1.1, Chain A"/>
    <property type="match status" value="1"/>
</dbReference>
<sequence length="411" mass="46653">MSIERDQLASMSDEDMVDLHLVGTDGKEIGCIKPFLAARSPVFKGMFYKGFREQLEDRCNLDFHSIVIQIIVKHCVCNELDFDPILQTEMSMDEEAAFLIGLRKAGNYFELGEVILQVEKKIVELVVKEEKMRYAGLLLAEFMIRDEDDGPFWDLLFQLAVANPIDCFGLGPETGEDHPHVHVHVHPSVLARVLASTGKCTAVACLQTWFADKNKTDAFDDHEKQVLCNIATNIDLRHLSFQQLSKTSKAAEEGNFSLFPMEKIHQAFVHRGGETPIKIAKLVPRYYVYGAGMNIVDGVYVWDKRCRQFTREAEYKGEECVFALRMSGKGNKSKWRLDVIKFVERRGLMSGGLKPIHHFYQAPLPDLKNEMEVPLAEIARLRTTEAPYDTWECDKEGDEPSPIVIPINLPA</sequence>
<evidence type="ECO:0000313" key="3">
    <source>
        <dbReference type="Proteomes" id="UP001295423"/>
    </source>
</evidence>
<dbReference type="Proteomes" id="UP001295423">
    <property type="component" value="Unassembled WGS sequence"/>
</dbReference>
<dbReference type="SMART" id="SM00225">
    <property type="entry name" value="BTB"/>
    <property type="match status" value="1"/>
</dbReference>
<dbReference type="Pfam" id="PF00651">
    <property type="entry name" value="BTB"/>
    <property type="match status" value="1"/>
</dbReference>
<dbReference type="InterPro" id="IPR011333">
    <property type="entry name" value="SKP1/BTB/POZ_sf"/>
</dbReference>
<evidence type="ECO:0000259" key="1">
    <source>
        <dbReference type="SMART" id="SM00225"/>
    </source>
</evidence>
<dbReference type="CDD" id="cd18186">
    <property type="entry name" value="BTB_POZ_ZBTB_KLHL-like"/>
    <property type="match status" value="1"/>
</dbReference>
<comment type="caution">
    <text evidence="2">The sequence shown here is derived from an EMBL/GenBank/DDBJ whole genome shotgun (WGS) entry which is preliminary data.</text>
</comment>
<dbReference type="EMBL" id="CAKOGP040001847">
    <property type="protein sequence ID" value="CAJ1953933.1"/>
    <property type="molecule type" value="Genomic_DNA"/>
</dbReference>
<feature type="domain" description="BTB" evidence="1">
    <location>
        <begin position="17"/>
        <end position="126"/>
    </location>
</feature>
<reference evidence="2" key="1">
    <citation type="submission" date="2023-08" db="EMBL/GenBank/DDBJ databases">
        <authorList>
            <person name="Audoor S."/>
            <person name="Bilcke G."/>
        </authorList>
    </citation>
    <scope>NUCLEOTIDE SEQUENCE</scope>
</reference>
<name>A0AAD2FV71_9STRA</name>
<gene>
    <name evidence="2" type="ORF">CYCCA115_LOCUS14531</name>
</gene>
<accession>A0AAD2FV71</accession>
<protein>
    <recommendedName>
        <fullName evidence="1">BTB domain-containing protein</fullName>
    </recommendedName>
</protein>
<dbReference type="AlphaFoldDB" id="A0AAD2FV71"/>